<dbReference type="Proteomes" id="UP001610432">
    <property type="component" value="Unassembled WGS sequence"/>
</dbReference>
<evidence type="ECO:0000313" key="1">
    <source>
        <dbReference type="EMBL" id="KAL2871612.1"/>
    </source>
</evidence>
<evidence type="ECO:0000313" key="2">
    <source>
        <dbReference type="Proteomes" id="UP001610432"/>
    </source>
</evidence>
<proteinExistence type="predicted"/>
<protein>
    <recommendedName>
        <fullName evidence="3">BTB domain-containing protein</fullName>
    </recommendedName>
</protein>
<accession>A0ABR4M4U9</accession>
<dbReference type="GeneID" id="98147162"/>
<sequence length="131" mass="15154">MADRPLSSRDTPGIEYHQPLASPYILPMVTVKIGEKSYGVPSQYLRNFPQLDRDWSSDPCLVLSDIHEDAGHTVVNFLYTGNYETTRSTFDREISPIAREFRMSVFVYQASRTYDLRELEVLAKKVSRTFR</sequence>
<comment type="caution">
    <text evidence="1">The sequence shown here is derived from an EMBL/GenBank/DDBJ whole genome shotgun (WGS) entry which is preliminary data.</text>
</comment>
<name>A0ABR4M4U9_9EURO</name>
<gene>
    <name evidence="1" type="ORF">BJX67DRAFT_377365</name>
</gene>
<dbReference type="PANTHER" id="PTHR37538">
    <property type="entry name" value="BTB DOMAIN-CONTAINING PROTEIN"/>
    <property type="match status" value="1"/>
</dbReference>
<dbReference type="RefSeq" id="XP_070890591.1">
    <property type="nucleotide sequence ID" value="XM_071032090.1"/>
</dbReference>
<dbReference type="PANTHER" id="PTHR37538:SF1">
    <property type="entry name" value="BTB DOMAIN-CONTAINING PROTEIN"/>
    <property type="match status" value="1"/>
</dbReference>
<reference evidence="1 2" key="1">
    <citation type="submission" date="2024-07" db="EMBL/GenBank/DDBJ databases">
        <title>Section-level genome sequencing and comparative genomics of Aspergillus sections Usti and Cavernicolus.</title>
        <authorList>
            <consortium name="Lawrence Berkeley National Laboratory"/>
            <person name="Nybo J.L."/>
            <person name="Vesth T.C."/>
            <person name="Theobald S."/>
            <person name="Frisvad J.C."/>
            <person name="Larsen T.O."/>
            <person name="Kjaerboelling I."/>
            <person name="Rothschild-Mancinelli K."/>
            <person name="Lyhne E.K."/>
            <person name="Kogle M.E."/>
            <person name="Barry K."/>
            <person name="Clum A."/>
            <person name="Na H."/>
            <person name="Ledsgaard L."/>
            <person name="Lin J."/>
            <person name="Lipzen A."/>
            <person name="Kuo A."/>
            <person name="Riley R."/>
            <person name="Mondo S."/>
            <person name="Labutti K."/>
            <person name="Haridas S."/>
            <person name="Pangalinan J."/>
            <person name="Salamov A.A."/>
            <person name="Simmons B.A."/>
            <person name="Magnuson J.K."/>
            <person name="Chen J."/>
            <person name="Drula E."/>
            <person name="Henrissat B."/>
            <person name="Wiebenga A."/>
            <person name="Lubbers R.J."/>
            <person name="Gomes A.C."/>
            <person name="Macurrencykelacurrency M.R."/>
            <person name="Stajich J."/>
            <person name="Grigoriev I.V."/>
            <person name="Mortensen U.H."/>
            <person name="De Vries R.P."/>
            <person name="Baker S.E."/>
            <person name="Andersen M.R."/>
        </authorList>
    </citation>
    <scope>NUCLEOTIDE SEQUENCE [LARGE SCALE GENOMIC DNA]</scope>
    <source>
        <strain evidence="1 2">CBS 449.75</strain>
    </source>
</reference>
<dbReference type="EMBL" id="JBFXLQ010000003">
    <property type="protein sequence ID" value="KAL2871612.1"/>
    <property type="molecule type" value="Genomic_DNA"/>
</dbReference>
<organism evidence="1 2">
    <name type="scientific">Aspergillus lucknowensis</name>
    <dbReference type="NCBI Taxonomy" id="176173"/>
    <lineage>
        <taxon>Eukaryota</taxon>
        <taxon>Fungi</taxon>
        <taxon>Dikarya</taxon>
        <taxon>Ascomycota</taxon>
        <taxon>Pezizomycotina</taxon>
        <taxon>Eurotiomycetes</taxon>
        <taxon>Eurotiomycetidae</taxon>
        <taxon>Eurotiales</taxon>
        <taxon>Aspergillaceae</taxon>
        <taxon>Aspergillus</taxon>
        <taxon>Aspergillus subgen. Nidulantes</taxon>
    </lineage>
</organism>
<keyword evidence="2" id="KW-1185">Reference proteome</keyword>
<evidence type="ECO:0008006" key="3">
    <source>
        <dbReference type="Google" id="ProtNLM"/>
    </source>
</evidence>